<dbReference type="PANTHER" id="PTHR43827">
    <property type="entry name" value="2,5-DIKETO-D-GLUCONIC ACID REDUCTASE"/>
    <property type="match status" value="1"/>
</dbReference>
<reference evidence="3" key="1">
    <citation type="submission" date="2021-01" db="EMBL/GenBank/DDBJ databases">
        <authorList>
            <person name="Corre E."/>
            <person name="Pelletier E."/>
            <person name="Niang G."/>
            <person name="Scheremetjew M."/>
            <person name="Finn R."/>
            <person name="Kale V."/>
            <person name="Holt S."/>
            <person name="Cochrane G."/>
            <person name="Meng A."/>
            <person name="Brown T."/>
            <person name="Cohen L."/>
        </authorList>
    </citation>
    <scope>NUCLEOTIDE SEQUENCE</scope>
</reference>
<feature type="domain" description="NADP-dependent oxidoreductase" evidence="2">
    <location>
        <begin position="173"/>
        <end position="354"/>
    </location>
</feature>
<dbReference type="InterPro" id="IPR036812">
    <property type="entry name" value="NAD(P)_OxRdtase_dom_sf"/>
</dbReference>
<feature type="chain" id="PRO_5031537946" description="NADP-dependent oxidoreductase domain-containing protein" evidence="1">
    <location>
        <begin position="18"/>
        <end position="543"/>
    </location>
</feature>
<dbReference type="GO" id="GO:0016491">
    <property type="term" value="F:oxidoreductase activity"/>
    <property type="evidence" value="ECO:0007669"/>
    <property type="project" value="InterPro"/>
</dbReference>
<accession>A0A7S1AMR1</accession>
<evidence type="ECO:0000313" key="3">
    <source>
        <dbReference type="EMBL" id="CAD8859478.1"/>
    </source>
</evidence>
<dbReference type="EMBL" id="HBFQ01047498">
    <property type="protein sequence ID" value="CAD8859478.1"/>
    <property type="molecule type" value="Transcribed_RNA"/>
</dbReference>
<gene>
    <name evidence="3" type="ORF">NSCI0253_LOCUS33832</name>
</gene>
<dbReference type="PANTHER" id="PTHR43827:SF8">
    <property type="entry name" value="ALDO_KETO REDUCTASE FAMILY PROTEIN"/>
    <property type="match status" value="1"/>
</dbReference>
<dbReference type="PRINTS" id="PR00069">
    <property type="entry name" value="ALDKETRDTASE"/>
</dbReference>
<sequence length="543" mass="59452">MPVVFLLLSVLVAPRLCDVALPFGEAALWAASLQHLRVCDDGISEACPVRPEHGGAGFLSTVFTWRYALNNLKAAVVASDGAPAGALDATIQHLSALDQLMEQPMMDAFAQITQSARLLFDQLTPFLEMQPFAMRSLPTPPAVPRRWVWPSDGQTPLAGATFTLLTGEKMPAIGFGTWRLWGSEAYQPVSWALEAGIRHIDTAEGYANEKFIGDAIRDSGVPRKEIFLATKLSSVPKGLVDIEHTEAVFATQLQDLGMDYVDLYMLHTPPADPAQFQALWSMMELFYQSGHAKAIGVSNCDVNELRSLLSFARVPPMYLQNLFKIYKPGGQMSAEEDIVAFAHSHQIAVIGYSVQTEWPHVLPPLEDPHVMSVAASVGRSASQVLHRWALQRGVGVIPKSSRREHIEDVAELLHFDLDETSMRRLDGLATLSETGAQLLVRPSGQEDVYGLHPTTSFLTDSMGVRNVGFPFAAISKYVLGPATRVPPDACRQMCLDEPRCAAWEVCSPYDPQTGCDGCYLIGTSEVAMVEVNGWYAAVERTLP</sequence>
<feature type="domain" description="NADP-dependent oxidoreductase" evidence="2">
    <location>
        <begin position="371"/>
        <end position="428"/>
    </location>
</feature>
<protein>
    <recommendedName>
        <fullName evidence="2">NADP-dependent oxidoreductase domain-containing protein</fullName>
    </recommendedName>
</protein>
<dbReference type="AlphaFoldDB" id="A0A7S1AMR1"/>
<dbReference type="Pfam" id="PF00248">
    <property type="entry name" value="Aldo_ket_red"/>
    <property type="match status" value="2"/>
</dbReference>
<dbReference type="InterPro" id="IPR020471">
    <property type="entry name" value="AKR"/>
</dbReference>
<evidence type="ECO:0000256" key="1">
    <source>
        <dbReference type="SAM" id="SignalP"/>
    </source>
</evidence>
<dbReference type="InterPro" id="IPR023210">
    <property type="entry name" value="NADP_OxRdtase_dom"/>
</dbReference>
<dbReference type="CDD" id="cd19071">
    <property type="entry name" value="AKR_AKR1-5-like"/>
    <property type="match status" value="1"/>
</dbReference>
<evidence type="ECO:0000259" key="2">
    <source>
        <dbReference type="Pfam" id="PF00248"/>
    </source>
</evidence>
<dbReference type="Gene3D" id="3.20.20.100">
    <property type="entry name" value="NADP-dependent oxidoreductase domain"/>
    <property type="match status" value="1"/>
</dbReference>
<keyword evidence="1" id="KW-0732">Signal</keyword>
<dbReference type="SUPFAM" id="SSF51430">
    <property type="entry name" value="NAD(P)-linked oxidoreductase"/>
    <property type="match status" value="1"/>
</dbReference>
<name>A0A7S1AMR1_NOCSC</name>
<feature type="signal peptide" evidence="1">
    <location>
        <begin position="1"/>
        <end position="17"/>
    </location>
</feature>
<organism evidence="3">
    <name type="scientific">Noctiluca scintillans</name>
    <name type="common">Sea sparkle</name>
    <name type="synonym">Red tide dinoflagellate</name>
    <dbReference type="NCBI Taxonomy" id="2966"/>
    <lineage>
        <taxon>Eukaryota</taxon>
        <taxon>Sar</taxon>
        <taxon>Alveolata</taxon>
        <taxon>Dinophyceae</taxon>
        <taxon>Noctilucales</taxon>
        <taxon>Noctilucaceae</taxon>
        <taxon>Noctiluca</taxon>
    </lineage>
</organism>
<proteinExistence type="predicted"/>